<organism evidence="7 8">
    <name type="scientific">Duganella alba</name>
    <dbReference type="NCBI Taxonomy" id="2666081"/>
    <lineage>
        <taxon>Bacteria</taxon>
        <taxon>Pseudomonadati</taxon>
        <taxon>Pseudomonadota</taxon>
        <taxon>Betaproteobacteria</taxon>
        <taxon>Burkholderiales</taxon>
        <taxon>Oxalobacteraceae</taxon>
        <taxon>Telluria group</taxon>
        <taxon>Duganella</taxon>
    </lineage>
</organism>
<evidence type="ECO:0000256" key="5">
    <source>
        <dbReference type="SAM" id="MobiDB-lite"/>
    </source>
</evidence>
<feature type="transmembrane region" description="Helical" evidence="6">
    <location>
        <begin position="201"/>
        <end position="222"/>
    </location>
</feature>
<proteinExistence type="predicted"/>
<accession>A0A6L5QBV4</accession>
<gene>
    <name evidence="7" type="ORF">GJ697_02930</name>
</gene>
<comment type="caution">
    <text evidence="7">The sequence shown here is derived from an EMBL/GenBank/DDBJ whole genome shotgun (WGS) entry which is preliminary data.</text>
</comment>
<evidence type="ECO:0000256" key="2">
    <source>
        <dbReference type="ARBA" id="ARBA00022692"/>
    </source>
</evidence>
<evidence type="ECO:0000256" key="6">
    <source>
        <dbReference type="SAM" id="Phobius"/>
    </source>
</evidence>
<dbReference type="RefSeq" id="WP_154367623.1">
    <property type="nucleotide sequence ID" value="NZ_WKJM01000002.1"/>
</dbReference>
<evidence type="ECO:0008006" key="9">
    <source>
        <dbReference type="Google" id="ProtNLM"/>
    </source>
</evidence>
<sequence>MSGVFAFLTASIDSALSTYVTSVSSSLAATLAPLVVTGLSIHYTLFGLAVMRGEADASLPKLAWNLAKHSMIFSIALTAAAYQEWAVDTVNATTGLLVQAASPSGATSLAIALDQMDAQGGEYAMTVLGHGMTLMPIGGWLDLIAGIVIMVSNLALMALIGIWGILAKVALTFVLAFGPLFISLLAFPATKKFFDAWLGKVLNYLLLTVFMAAVTTFSMRIAGSFVSQMITADDSSNSFSDAFGFALLSITLIVVTWQMPGIASGIAGGSAVSSPTGWAAAMLAAGRRGGGGQDSSPAPAPGGGEISGQNATGNSNGGNADGPKRPVPAYRRATLDQLGRK</sequence>
<dbReference type="InterPro" id="IPR007688">
    <property type="entry name" value="Conjugal_tfr_TrbL/VirB6"/>
</dbReference>
<dbReference type="EMBL" id="WKJM01000002">
    <property type="protein sequence ID" value="MRX06782.1"/>
    <property type="molecule type" value="Genomic_DNA"/>
</dbReference>
<dbReference type="Proteomes" id="UP000481037">
    <property type="component" value="Unassembled WGS sequence"/>
</dbReference>
<dbReference type="Pfam" id="PF04610">
    <property type="entry name" value="TrbL"/>
    <property type="match status" value="1"/>
</dbReference>
<keyword evidence="2 6" id="KW-0812">Transmembrane</keyword>
<feature type="transmembrane region" description="Helical" evidence="6">
    <location>
        <begin position="27"/>
        <end position="51"/>
    </location>
</feature>
<evidence type="ECO:0000313" key="8">
    <source>
        <dbReference type="Proteomes" id="UP000481037"/>
    </source>
</evidence>
<keyword evidence="8" id="KW-1185">Reference proteome</keyword>
<evidence type="ECO:0000256" key="4">
    <source>
        <dbReference type="ARBA" id="ARBA00023136"/>
    </source>
</evidence>
<keyword evidence="4 6" id="KW-0472">Membrane</keyword>
<feature type="transmembrane region" description="Helical" evidence="6">
    <location>
        <begin position="140"/>
        <end position="163"/>
    </location>
</feature>
<dbReference type="GO" id="GO:0016020">
    <property type="term" value="C:membrane"/>
    <property type="evidence" value="ECO:0007669"/>
    <property type="project" value="UniProtKB-SubCell"/>
</dbReference>
<dbReference type="GO" id="GO:0030255">
    <property type="term" value="P:protein secretion by the type IV secretion system"/>
    <property type="evidence" value="ECO:0007669"/>
    <property type="project" value="InterPro"/>
</dbReference>
<dbReference type="AlphaFoldDB" id="A0A6L5QBV4"/>
<reference evidence="7 8" key="1">
    <citation type="submission" date="2019-11" db="EMBL/GenBank/DDBJ databases">
        <title>Novel species isolated from a subtropical stream in China.</title>
        <authorList>
            <person name="Lu H."/>
        </authorList>
    </citation>
    <scope>NUCLEOTIDE SEQUENCE [LARGE SCALE GENOMIC DNA]</scope>
    <source>
        <strain evidence="7 8">FT25W</strain>
    </source>
</reference>
<feature type="transmembrane region" description="Helical" evidence="6">
    <location>
        <begin position="242"/>
        <end position="259"/>
    </location>
</feature>
<evidence type="ECO:0000256" key="3">
    <source>
        <dbReference type="ARBA" id="ARBA00022989"/>
    </source>
</evidence>
<evidence type="ECO:0000313" key="7">
    <source>
        <dbReference type="EMBL" id="MRX06782.1"/>
    </source>
</evidence>
<keyword evidence="3 6" id="KW-1133">Transmembrane helix</keyword>
<protein>
    <recommendedName>
        <fullName evidence="9">Type IV secretion system protein</fullName>
    </recommendedName>
</protein>
<name>A0A6L5QBV4_9BURK</name>
<evidence type="ECO:0000256" key="1">
    <source>
        <dbReference type="ARBA" id="ARBA00004141"/>
    </source>
</evidence>
<comment type="subcellular location">
    <subcellularLocation>
        <location evidence="1">Membrane</location>
        <topology evidence="1">Multi-pass membrane protein</topology>
    </subcellularLocation>
</comment>
<feature type="region of interest" description="Disordered" evidence="5">
    <location>
        <begin position="286"/>
        <end position="341"/>
    </location>
</feature>
<feature type="transmembrane region" description="Helical" evidence="6">
    <location>
        <begin position="169"/>
        <end position="189"/>
    </location>
</feature>